<dbReference type="Gene3D" id="3.40.190.290">
    <property type="match status" value="1"/>
</dbReference>
<evidence type="ECO:0000313" key="7">
    <source>
        <dbReference type="Proteomes" id="UP001254257"/>
    </source>
</evidence>
<dbReference type="Gene3D" id="1.10.10.10">
    <property type="entry name" value="Winged helix-like DNA-binding domain superfamily/Winged helix DNA-binding domain"/>
    <property type="match status" value="1"/>
</dbReference>
<evidence type="ECO:0000313" key="6">
    <source>
        <dbReference type="EMBL" id="MDU0341209.1"/>
    </source>
</evidence>
<dbReference type="InterPro" id="IPR000847">
    <property type="entry name" value="LysR_HTH_N"/>
</dbReference>
<dbReference type="EMBL" id="JAWDID010000021">
    <property type="protein sequence ID" value="MDU0341209.1"/>
    <property type="molecule type" value="Genomic_DNA"/>
</dbReference>
<dbReference type="InterPro" id="IPR036388">
    <property type="entry name" value="WH-like_DNA-bd_sf"/>
</dbReference>
<keyword evidence="4" id="KW-0804">Transcription</keyword>
<keyword evidence="2" id="KW-0805">Transcription regulation</keyword>
<evidence type="ECO:0000256" key="4">
    <source>
        <dbReference type="ARBA" id="ARBA00023163"/>
    </source>
</evidence>
<dbReference type="PANTHER" id="PTHR30537:SF5">
    <property type="entry name" value="HTH-TYPE TRANSCRIPTIONAL ACTIVATOR TTDR-RELATED"/>
    <property type="match status" value="1"/>
</dbReference>
<proteinExistence type="inferred from homology"/>
<feature type="domain" description="HTH lysR-type" evidence="5">
    <location>
        <begin position="1"/>
        <end position="59"/>
    </location>
</feature>
<dbReference type="Pfam" id="PF00126">
    <property type="entry name" value="HTH_1"/>
    <property type="match status" value="1"/>
</dbReference>
<evidence type="ECO:0000256" key="3">
    <source>
        <dbReference type="ARBA" id="ARBA00023125"/>
    </source>
</evidence>
<gene>
    <name evidence="6" type="ORF">RKE40_15025</name>
</gene>
<dbReference type="SUPFAM" id="SSF46785">
    <property type="entry name" value="Winged helix' DNA-binding domain"/>
    <property type="match status" value="1"/>
</dbReference>
<evidence type="ECO:0000259" key="5">
    <source>
        <dbReference type="PROSITE" id="PS50931"/>
    </source>
</evidence>
<dbReference type="InterPro" id="IPR005119">
    <property type="entry name" value="LysR_subst-bd"/>
</dbReference>
<comment type="similarity">
    <text evidence="1">Belongs to the LysR transcriptional regulatory family.</text>
</comment>
<reference evidence="6 7" key="1">
    <citation type="submission" date="2023-09" db="EMBL/GenBank/DDBJ databases">
        <title>Whole genome shotgun sequencing (WGS) of Bosea sp. ZW T0_25, isolated from stored onions (Allium cepa).</title>
        <authorList>
            <person name="Stoll D.A."/>
            <person name="Huch M."/>
        </authorList>
    </citation>
    <scope>NUCLEOTIDE SEQUENCE [LARGE SCALE GENOMIC DNA]</scope>
    <source>
        <strain evidence="6 7">ZW T0_25</strain>
    </source>
</reference>
<dbReference type="PANTHER" id="PTHR30537">
    <property type="entry name" value="HTH-TYPE TRANSCRIPTIONAL REGULATOR"/>
    <property type="match status" value="1"/>
</dbReference>
<evidence type="ECO:0000256" key="2">
    <source>
        <dbReference type="ARBA" id="ARBA00023015"/>
    </source>
</evidence>
<accession>A0ABU3S8Y4</accession>
<keyword evidence="3" id="KW-0238">DNA-binding</keyword>
<dbReference type="Pfam" id="PF03466">
    <property type="entry name" value="LysR_substrate"/>
    <property type="match status" value="1"/>
</dbReference>
<dbReference type="InterPro" id="IPR036390">
    <property type="entry name" value="WH_DNA-bd_sf"/>
</dbReference>
<evidence type="ECO:0000256" key="1">
    <source>
        <dbReference type="ARBA" id="ARBA00009437"/>
    </source>
</evidence>
<dbReference type="InterPro" id="IPR058163">
    <property type="entry name" value="LysR-type_TF_proteobact-type"/>
</dbReference>
<dbReference type="CDD" id="cd08422">
    <property type="entry name" value="PBP2_CrgA_like"/>
    <property type="match status" value="1"/>
</dbReference>
<dbReference type="RefSeq" id="WP_316019041.1">
    <property type="nucleotide sequence ID" value="NZ_JAWDID010000021.1"/>
</dbReference>
<dbReference type="Proteomes" id="UP001254257">
    <property type="component" value="Unassembled WGS sequence"/>
</dbReference>
<protein>
    <submittedName>
        <fullName evidence="6">LysR family transcriptional regulator</fullName>
    </submittedName>
</protein>
<dbReference type="PROSITE" id="PS50931">
    <property type="entry name" value="HTH_LYSR"/>
    <property type="match status" value="1"/>
</dbReference>
<comment type="caution">
    <text evidence="6">The sequence shown here is derived from an EMBL/GenBank/DDBJ whole genome shotgun (WGS) entry which is preliminary data.</text>
</comment>
<keyword evidence="7" id="KW-1185">Reference proteome</keyword>
<organism evidence="6 7">
    <name type="scientific">Bosea rubneri</name>
    <dbReference type="NCBI Taxonomy" id="3075434"/>
    <lineage>
        <taxon>Bacteria</taxon>
        <taxon>Pseudomonadati</taxon>
        <taxon>Pseudomonadota</taxon>
        <taxon>Alphaproteobacteria</taxon>
        <taxon>Hyphomicrobiales</taxon>
        <taxon>Boseaceae</taxon>
        <taxon>Bosea</taxon>
    </lineage>
</organism>
<sequence>MSELDDIRSFVAVVDSGGFGRAGRSLGLSKSIVSRRVARLEADLGTRLLSRTTRGVSPTEAGLEFKARGERILAELTEAREAVALQAGGVAGRLRLSMPLSFGIHHVAPVLAELARRHPRLEIDAEASDRQVDLIGERFDMAVRIGVLKDSSLVARRIASVRGIVVGSPAYFAGHGRPATPAELSGHECLIYTGGAAPDWNFKVNRRVVSVRPSGRLRSDSGDTLLQWAEAGLGLALLPSFIAGEAIRAGRVEPVLTEFPLPESGLYVVRPPGAYVSGKVRVLTDLLVERFGSAATWDPCQKALAEQAAAAGQGRSVPGEDEHQAA</sequence>
<name>A0ABU3S8Y4_9HYPH</name>
<dbReference type="SUPFAM" id="SSF53850">
    <property type="entry name" value="Periplasmic binding protein-like II"/>
    <property type="match status" value="1"/>
</dbReference>